<sequence length="219" mass="23635">MPRPSYAALRAELELTRLYLTQAHRAGVLERQRRPPPGVDAATQTEPTSAHQDCATQVDWPPLAPPPSPPQQPAPEPAVDVICAEWPEHLELVDTSARPASPDFRALLAAPPTDPPPAALPRLSIISRKIAAGQAARPESRKVLLVSPTKRKASPSPAVRKRTAPQKPGIPKPKIVRNELLRTPLRLPPRKKVAHAPHPPVSLAEGKIAEAAIDLTITD</sequence>
<feature type="region of interest" description="Disordered" evidence="1">
    <location>
        <begin position="147"/>
        <end position="174"/>
    </location>
</feature>
<accession>A0A7M7QM43</accession>
<dbReference type="AlphaFoldDB" id="A0A7M7QM43"/>
<dbReference type="EnsemblMetazoa" id="XM_031932848">
    <property type="protein sequence ID" value="XP_031788708"/>
    <property type="gene ID" value="LOC116417794"/>
</dbReference>
<evidence type="ECO:0000313" key="3">
    <source>
        <dbReference type="Proteomes" id="UP000002358"/>
    </source>
</evidence>
<name>A0A7M7QM43_NASVI</name>
<feature type="region of interest" description="Disordered" evidence="1">
    <location>
        <begin position="24"/>
        <end position="78"/>
    </location>
</feature>
<keyword evidence="3" id="KW-1185">Reference proteome</keyword>
<protein>
    <submittedName>
        <fullName evidence="2">Uncharacterized protein</fullName>
    </submittedName>
</protein>
<dbReference type="Proteomes" id="UP000002358">
    <property type="component" value="Unassembled WGS sequence"/>
</dbReference>
<evidence type="ECO:0000313" key="2">
    <source>
        <dbReference type="EnsemblMetazoa" id="XP_031788708"/>
    </source>
</evidence>
<dbReference type="RefSeq" id="XP_031788708.1">
    <property type="nucleotide sequence ID" value="XM_031932848.1"/>
</dbReference>
<feature type="compositionally biased region" description="Pro residues" evidence="1">
    <location>
        <begin position="62"/>
        <end position="76"/>
    </location>
</feature>
<dbReference type="InParanoid" id="A0A7M7QM43"/>
<evidence type="ECO:0000256" key="1">
    <source>
        <dbReference type="SAM" id="MobiDB-lite"/>
    </source>
</evidence>
<proteinExistence type="predicted"/>
<dbReference type="KEGG" id="nvi:116417794"/>
<feature type="compositionally biased region" description="Basic residues" evidence="1">
    <location>
        <begin position="149"/>
        <end position="164"/>
    </location>
</feature>
<dbReference type="GeneID" id="116417794"/>
<organism evidence="2 3">
    <name type="scientific">Nasonia vitripennis</name>
    <name type="common">Parasitic wasp</name>
    <dbReference type="NCBI Taxonomy" id="7425"/>
    <lineage>
        <taxon>Eukaryota</taxon>
        <taxon>Metazoa</taxon>
        <taxon>Ecdysozoa</taxon>
        <taxon>Arthropoda</taxon>
        <taxon>Hexapoda</taxon>
        <taxon>Insecta</taxon>
        <taxon>Pterygota</taxon>
        <taxon>Neoptera</taxon>
        <taxon>Endopterygota</taxon>
        <taxon>Hymenoptera</taxon>
        <taxon>Apocrita</taxon>
        <taxon>Proctotrupomorpha</taxon>
        <taxon>Chalcidoidea</taxon>
        <taxon>Pteromalidae</taxon>
        <taxon>Pteromalinae</taxon>
        <taxon>Nasonia</taxon>
    </lineage>
</organism>
<feature type="compositionally biased region" description="Polar residues" evidence="1">
    <location>
        <begin position="42"/>
        <end position="55"/>
    </location>
</feature>
<reference evidence="2" key="1">
    <citation type="submission" date="2021-01" db="UniProtKB">
        <authorList>
            <consortium name="EnsemblMetazoa"/>
        </authorList>
    </citation>
    <scope>IDENTIFICATION</scope>
</reference>